<dbReference type="Proteomes" id="UP001187192">
    <property type="component" value="Unassembled WGS sequence"/>
</dbReference>
<evidence type="ECO:0000313" key="3">
    <source>
        <dbReference type="Proteomes" id="UP001187192"/>
    </source>
</evidence>
<organism evidence="2 3">
    <name type="scientific">Ficus carica</name>
    <name type="common">Common fig</name>
    <dbReference type="NCBI Taxonomy" id="3494"/>
    <lineage>
        <taxon>Eukaryota</taxon>
        <taxon>Viridiplantae</taxon>
        <taxon>Streptophyta</taxon>
        <taxon>Embryophyta</taxon>
        <taxon>Tracheophyta</taxon>
        <taxon>Spermatophyta</taxon>
        <taxon>Magnoliopsida</taxon>
        <taxon>eudicotyledons</taxon>
        <taxon>Gunneridae</taxon>
        <taxon>Pentapetalae</taxon>
        <taxon>rosids</taxon>
        <taxon>fabids</taxon>
        <taxon>Rosales</taxon>
        <taxon>Moraceae</taxon>
        <taxon>Ficeae</taxon>
        <taxon>Ficus</taxon>
    </lineage>
</organism>
<evidence type="ECO:0000256" key="1">
    <source>
        <dbReference type="SAM" id="MobiDB-lite"/>
    </source>
</evidence>
<reference evidence="2" key="1">
    <citation type="submission" date="2023-07" db="EMBL/GenBank/DDBJ databases">
        <title>draft genome sequence of fig (Ficus carica).</title>
        <authorList>
            <person name="Takahashi T."/>
            <person name="Nishimura K."/>
        </authorList>
    </citation>
    <scope>NUCLEOTIDE SEQUENCE</scope>
</reference>
<feature type="compositionally biased region" description="Basic and acidic residues" evidence="1">
    <location>
        <begin position="45"/>
        <end position="62"/>
    </location>
</feature>
<proteinExistence type="predicted"/>
<evidence type="ECO:0000313" key="2">
    <source>
        <dbReference type="EMBL" id="GMN42465.1"/>
    </source>
</evidence>
<sequence length="151" mass="16417">MLGRTSTGPPLGECHMPLQSGGGGHKYGLVLVQVVSTVLVRLDGESRHQDRDKDSTGQHGKESTWPTSQARASCGQGSAALTSTMGPDCDLLGVHEREPTRGPVVHRMRWGTWGRILGNRLTWSGRIFPIIRSSTLSVKFGPFVLAHLVHR</sequence>
<keyword evidence="3" id="KW-1185">Reference proteome</keyword>
<gene>
    <name evidence="2" type="ORF">TIFTF001_011675</name>
</gene>
<accession>A0AA88A0B7</accession>
<protein>
    <submittedName>
        <fullName evidence="2">Uncharacterized protein</fullName>
    </submittedName>
</protein>
<dbReference type="AlphaFoldDB" id="A0AA88A0B7"/>
<name>A0AA88A0B7_FICCA</name>
<feature type="compositionally biased region" description="Polar residues" evidence="1">
    <location>
        <begin position="64"/>
        <end position="79"/>
    </location>
</feature>
<dbReference type="EMBL" id="BTGU01000014">
    <property type="protein sequence ID" value="GMN42465.1"/>
    <property type="molecule type" value="Genomic_DNA"/>
</dbReference>
<comment type="caution">
    <text evidence="2">The sequence shown here is derived from an EMBL/GenBank/DDBJ whole genome shotgun (WGS) entry which is preliminary data.</text>
</comment>
<feature type="region of interest" description="Disordered" evidence="1">
    <location>
        <begin position="45"/>
        <end position="79"/>
    </location>
</feature>